<protein>
    <recommendedName>
        <fullName evidence="4">Cytochrome bo(3) ubiquinol oxidase subunit 3</fullName>
    </recommendedName>
    <alternativeName>
        <fullName evidence="12">Cytochrome o ubiquinol oxidase subunit 3</fullName>
    </alternativeName>
    <alternativeName>
        <fullName evidence="10">Oxidase bo(3) subunit 3</fullName>
    </alternativeName>
    <alternativeName>
        <fullName evidence="13">Ubiquinol oxidase polypeptide III</fullName>
    </alternativeName>
    <alternativeName>
        <fullName evidence="11">Ubiquinol oxidase subunit 3</fullName>
    </alternativeName>
</protein>
<feature type="transmembrane region" description="Helical" evidence="15">
    <location>
        <begin position="29"/>
        <end position="50"/>
    </location>
</feature>
<feature type="transmembrane region" description="Helical" evidence="15">
    <location>
        <begin position="138"/>
        <end position="162"/>
    </location>
</feature>
<dbReference type="FunFam" id="1.20.120.80:FF:000001">
    <property type="entry name" value="Cytochrome (Ubi)quinol oxidase subunit III"/>
    <property type="match status" value="1"/>
</dbReference>
<evidence type="ECO:0000256" key="2">
    <source>
        <dbReference type="ARBA" id="ARBA00010581"/>
    </source>
</evidence>
<accession>A0A175RAW9</accession>
<evidence type="ECO:0000259" key="16">
    <source>
        <dbReference type="PROSITE" id="PS50253"/>
    </source>
</evidence>
<feature type="transmembrane region" description="Helical" evidence="15">
    <location>
        <begin position="70"/>
        <end position="89"/>
    </location>
</feature>
<dbReference type="PANTHER" id="PTHR11403">
    <property type="entry name" value="CYTOCHROME C OXIDASE SUBUNIT III"/>
    <property type="match status" value="1"/>
</dbReference>
<evidence type="ECO:0000256" key="4">
    <source>
        <dbReference type="ARBA" id="ARBA00014687"/>
    </source>
</evidence>
<gene>
    <name evidence="17" type="ORF">NS226_07520</name>
</gene>
<keyword evidence="7 15" id="KW-1133">Transmembrane helix</keyword>
<dbReference type="Proteomes" id="UP000078272">
    <property type="component" value="Unassembled WGS sequence"/>
</dbReference>
<keyword evidence="8 15" id="KW-0472">Membrane</keyword>
<dbReference type="RefSeq" id="WP_058634447.1">
    <property type="nucleotide sequence ID" value="NZ_LDPZ01000015.1"/>
</dbReference>
<sequence length="207" mass="22379">MSSSLNRHPGINLGATDPKTHIDAEETVFGFWVFLMSDLVLFALLFATYATMLGGTDGGPGPRDIFEIGGAALETGVLLLSSLTFGMASIAMKYGESRQRLMLWLGVTLLLGLVFLGLELKDFAQWAAQGAVPSRSGWLSALTALLGTHGLHVAAGCLWIVVMMVQVQVFGLRSEVKLRIIRLALFWHLLDIVWIGIFSVVYLGGLA</sequence>
<dbReference type="GO" id="GO:0019646">
    <property type="term" value="P:aerobic electron transport chain"/>
    <property type="evidence" value="ECO:0007669"/>
    <property type="project" value="InterPro"/>
</dbReference>
<evidence type="ECO:0000256" key="13">
    <source>
        <dbReference type="ARBA" id="ARBA00032717"/>
    </source>
</evidence>
<evidence type="ECO:0000256" key="14">
    <source>
        <dbReference type="RuleBase" id="RU003376"/>
    </source>
</evidence>
<proteinExistence type="inferred from homology"/>
<evidence type="ECO:0000256" key="1">
    <source>
        <dbReference type="ARBA" id="ARBA00004651"/>
    </source>
</evidence>
<evidence type="ECO:0000313" key="17">
    <source>
        <dbReference type="EMBL" id="KTQ96429.1"/>
    </source>
</evidence>
<dbReference type="InterPro" id="IPR000298">
    <property type="entry name" value="Cyt_c_oxidase-like_su3"/>
</dbReference>
<evidence type="ECO:0000313" key="18">
    <source>
        <dbReference type="Proteomes" id="UP000078272"/>
    </source>
</evidence>
<evidence type="ECO:0000256" key="5">
    <source>
        <dbReference type="ARBA" id="ARBA00022475"/>
    </source>
</evidence>
<dbReference type="InterPro" id="IPR035973">
    <property type="entry name" value="Cyt_c_oxidase_su3-like_sf"/>
</dbReference>
<dbReference type="PATRIC" id="fig|401562.3.peg.826"/>
<keyword evidence="5" id="KW-1003">Cell membrane</keyword>
<feature type="domain" description="Heme-copper oxidase subunit III family profile" evidence="16">
    <location>
        <begin position="1"/>
        <end position="206"/>
    </location>
</feature>
<dbReference type="OrthoDB" id="9810850at2"/>
<dbReference type="PANTHER" id="PTHR11403:SF2">
    <property type="entry name" value="CYTOCHROME BO(3) UBIQUINOL OXIDASE SUBUNIT 3"/>
    <property type="match status" value="1"/>
</dbReference>
<evidence type="ECO:0000256" key="9">
    <source>
        <dbReference type="ARBA" id="ARBA00025694"/>
    </source>
</evidence>
<dbReference type="InterPro" id="IPR013833">
    <property type="entry name" value="Cyt_c_oxidase_su3_a-hlx"/>
</dbReference>
<name>A0A175RAW9_9HYPH</name>
<comment type="subunit">
    <text evidence="3">Heterooctamer of two A chains, two B chains, two C chains and two D chains.</text>
</comment>
<evidence type="ECO:0000256" key="7">
    <source>
        <dbReference type="ARBA" id="ARBA00022989"/>
    </source>
</evidence>
<evidence type="ECO:0000256" key="15">
    <source>
        <dbReference type="SAM" id="Phobius"/>
    </source>
</evidence>
<feature type="transmembrane region" description="Helical" evidence="15">
    <location>
        <begin position="183"/>
        <end position="204"/>
    </location>
</feature>
<comment type="subcellular location">
    <subcellularLocation>
        <location evidence="1 14">Cell membrane</location>
        <topology evidence="1 14">Multi-pass membrane protein</topology>
    </subcellularLocation>
</comment>
<evidence type="ECO:0000256" key="6">
    <source>
        <dbReference type="ARBA" id="ARBA00022692"/>
    </source>
</evidence>
<evidence type="ECO:0000256" key="12">
    <source>
        <dbReference type="ARBA" id="ARBA00032189"/>
    </source>
</evidence>
<evidence type="ECO:0000256" key="3">
    <source>
        <dbReference type="ARBA" id="ARBA00011700"/>
    </source>
</evidence>
<evidence type="ECO:0000256" key="8">
    <source>
        <dbReference type="ARBA" id="ARBA00023136"/>
    </source>
</evidence>
<dbReference type="InterPro" id="IPR024791">
    <property type="entry name" value="Cyt_c/ubiquinol_Oxase_su3"/>
</dbReference>
<dbReference type="EMBL" id="LDPZ01000015">
    <property type="protein sequence ID" value="KTQ96429.1"/>
    <property type="molecule type" value="Genomic_DNA"/>
</dbReference>
<organism evidence="17 18">
    <name type="scientific">Aureimonas ureilytica</name>
    <dbReference type="NCBI Taxonomy" id="401562"/>
    <lineage>
        <taxon>Bacteria</taxon>
        <taxon>Pseudomonadati</taxon>
        <taxon>Pseudomonadota</taxon>
        <taxon>Alphaproteobacteria</taxon>
        <taxon>Hyphomicrobiales</taxon>
        <taxon>Aurantimonadaceae</taxon>
        <taxon>Aureimonas</taxon>
    </lineage>
</organism>
<evidence type="ECO:0000256" key="10">
    <source>
        <dbReference type="ARBA" id="ARBA00030072"/>
    </source>
</evidence>
<comment type="function">
    <text evidence="9">Cytochrome bo(3) ubiquinol terminal oxidase is the component of the aerobic respiratory chain of E.coli that predominates when cells are grown at high aeration. Has proton pump activity across the membrane in addition to electron transfer, pumping 2 protons/electron.</text>
</comment>
<dbReference type="PROSITE" id="PS50253">
    <property type="entry name" value="COX3"/>
    <property type="match status" value="1"/>
</dbReference>
<feature type="transmembrane region" description="Helical" evidence="15">
    <location>
        <begin position="101"/>
        <end position="118"/>
    </location>
</feature>
<dbReference type="Gene3D" id="1.20.120.80">
    <property type="entry name" value="Cytochrome c oxidase, subunit III, four-helix bundle"/>
    <property type="match status" value="1"/>
</dbReference>
<dbReference type="AlphaFoldDB" id="A0A175RAW9"/>
<reference evidence="17 18" key="1">
    <citation type="journal article" date="2016" name="Front. Microbiol.">
        <title>Genomic Resource of Rice Seed Associated Bacteria.</title>
        <authorList>
            <person name="Midha S."/>
            <person name="Bansal K."/>
            <person name="Sharma S."/>
            <person name="Kumar N."/>
            <person name="Patil P.P."/>
            <person name="Chaudhry V."/>
            <person name="Patil P.B."/>
        </authorList>
    </citation>
    <scope>NUCLEOTIDE SEQUENCE [LARGE SCALE GENOMIC DNA]</scope>
    <source>
        <strain evidence="17 18">NS226</strain>
    </source>
</reference>
<dbReference type="STRING" id="401562.NS365_03180"/>
<evidence type="ECO:0000256" key="11">
    <source>
        <dbReference type="ARBA" id="ARBA00031884"/>
    </source>
</evidence>
<dbReference type="Pfam" id="PF00510">
    <property type="entry name" value="COX3"/>
    <property type="match status" value="1"/>
</dbReference>
<dbReference type="SUPFAM" id="SSF81452">
    <property type="entry name" value="Cytochrome c oxidase subunit III-like"/>
    <property type="match status" value="1"/>
</dbReference>
<dbReference type="GO" id="GO:0004129">
    <property type="term" value="F:cytochrome-c oxidase activity"/>
    <property type="evidence" value="ECO:0007669"/>
    <property type="project" value="InterPro"/>
</dbReference>
<comment type="similarity">
    <text evidence="2 14">Belongs to the cytochrome c oxidase subunit 3 family.</text>
</comment>
<keyword evidence="6 14" id="KW-0812">Transmembrane</keyword>
<comment type="caution">
    <text evidence="17">The sequence shown here is derived from an EMBL/GenBank/DDBJ whole genome shotgun (WGS) entry which is preliminary data.</text>
</comment>
<dbReference type="GO" id="GO:0005886">
    <property type="term" value="C:plasma membrane"/>
    <property type="evidence" value="ECO:0007669"/>
    <property type="project" value="UniProtKB-SubCell"/>
</dbReference>